<keyword evidence="3" id="KW-0119">Carbohydrate metabolism</keyword>
<organism evidence="7 8">
    <name type="scientific">Candidatus Roizmanbacteria bacterium RIFCSPHIGHO2_02_FULL_38_11</name>
    <dbReference type="NCBI Taxonomy" id="1802039"/>
    <lineage>
        <taxon>Bacteria</taxon>
        <taxon>Candidatus Roizmaniibacteriota</taxon>
    </lineage>
</organism>
<dbReference type="Gene3D" id="3.30.428.10">
    <property type="entry name" value="HIT-like"/>
    <property type="match status" value="2"/>
</dbReference>
<feature type="binding site" evidence="5">
    <location>
        <position position="137"/>
    </location>
    <ligand>
        <name>Zn(2+)</name>
        <dbReference type="ChEBI" id="CHEBI:29105"/>
    </ligand>
</feature>
<evidence type="ECO:0000313" key="8">
    <source>
        <dbReference type="Proteomes" id="UP000177913"/>
    </source>
</evidence>
<dbReference type="PANTHER" id="PTHR42763:SF2">
    <property type="entry name" value="ADP-GLUCOSE PHOSPHORYLASE"/>
    <property type="match status" value="1"/>
</dbReference>
<feature type="binding site" evidence="5">
    <location>
        <position position="89"/>
    </location>
    <ligand>
        <name>Zn(2+)</name>
        <dbReference type="ChEBI" id="CHEBI:29105"/>
    </ligand>
</feature>
<comment type="cofactor">
    <cofactor evidence="5">
        <name>Zn(2+)</name>
        <dbReference type="ChEBI" id="CHEBI:29105"/>
    </cofactor>
    <text evidence="5">Binds 1 zinc ion per subunit.</text>
</comment>
<protein>
    <recommendedName>
        <fullName evidence="6">Galactose-1-phosphate uridyl transferase N-terminal domain-containing protein</fullName>
    </recommendedName>
</protein>
<dbReference type="Pfam" id="PF01087">
    <property type="entry name" value="GalP_UDP_transf"/>
    <property type="match status" value="1"/>
</dbReference>
<dbReference type="PIRSF" id="PIRSF000808">
    <property type="entry name" value="GalT"/>
    <property type="match status" value="1"/>
</dbReference>
<evidence type="ECO:0000256" key="4">
    <source>
        <dbReference type="PIRSR" id="PIRSR000808-1"/>
    </source>
</evidence>
<dbReference type="EMBL" id="MFZO01000050">
    <property type="protein sequence ID" value="OGK23244.1"/>
    <property type="molecule type" value="Genomic_DNA"/>
</dbReference>
<dbReference type="GO" id="GO:0008108">
    <property type="term" value="F:UDP-glucose:hexose-1-phosphate uridylyltransferase activity"/>
    <property type="evidence" value="ECO:0007669"/>
    <property type="project" value="InterPro"/>
</dbReference>
<reference evidence="7 8" key="1">
    <citation type="journal article" date="2016" name="Nat. Commun.">
        <title>Thousands of microbial genomes shed light on interconnected biogeochemical processes in an aquifer system.</title>
        <authorList>
            <person name="Anantharaman K."/>
            <person name="Brown C.T."/>
            <person name="Hug L.A."/>
            <person name="Sharon I."/>
            <person name="Castelle C.J."/>
            <person name="Probst A.J."/>
            <person name="Thomas B.C."/>
            <person name="Singh A."/>
            <person name="Wilkins M.J."/>
            <person name="Karaoz U."/>
            <person name="Brodie E.L."/>
            <person name="Williams K.H."/>
            <person name="Hubbard S.S."/>
            <person name="Banfield J.F."/>
        </authorList>
    </citation>
    <scope>NUCLEOTIDE SEQUENCE [LARGE SCALE GENOMIC DNA]</scope>
</reference>
<dbReference type="AlphaFoldDB" id="A0A1F7GWU8"/>
<feature type="binding site" evidence="5">
    <location>
        <position position="38"/>
    </location>
    <ligand>
        <name>Zn(2+)</name>
        <dbReference type="ChEBI" id="CHEBI:29105"/>
    </ligand>
</feature>
<evidence type="ECO:0000259" key="6">
    <source>
        <dbReference type="Pfam" id="PF01087"/>
    </source>
</evidence>
<dbReference type="InterPro" id="IPR005849">
    <property type="entry name" value="GalP_Utransf_N"/>
</dbReference>
<dbReference type="SUPFAM" id="SSF54197">
    <property type="entry name" value="HIT-like"/>
    <property type="match status" value="2"/>
</dbReference>
<name>A0A1F7GWU8_9BACT</name>
<dbReference type="Proteomes" id="UP000177913">
    <property type="component" value="Unassembled WGS sequence"/>
</dbReference>
<sequence>MSKYVPDISTRRWVVISPQRLGRPEEYLKTHKPNKINCPFCGGHENETPPEVFRLGGGEQDKPGWKVRVVPNKFSITDIHEVIIHSPDHEKDIEILPIDQVVLIFSAYRQRYNIYRKRGQVLIFCNHGEHAGSSLAHPHSQLVVIPNQINLDTLVREPLNNIVEDNKLFHVYCPDFSQWPYEVWILPKNEGNFFGDTTDVEIHELAILVVKMLRRLSHIYQQHTISNLLFGYNYYFYHKENWYLRIIPRFIHRAGFELGTGLYVNVVDPMEAALELKGVERKMISVLKKLKKF</sequence>
<dbReference type="GO" id="GO:0008270">
    <property type="term" value="F:zinc ion binding"/>
    <property type="evidence" value="ECO:0007669"/>
    <property type="project" value="InterPro"/>
</dbReference>
<evidence type="ECO:0000313" key="7">
    <source>
        <dbReference type="EMBL" id="OGK23244.1"/>
    </source>
</evidence>
<proteinExistence type="predicted"/>
<feature type="domain" description="Galactose-1-phosphate uridyl transferase N-terminal" evidence="6">
    <location>
        <begin position="81"/>
        <end position="142"/>
    </location>
</feature>
<keyword evidence="5" id="KW-0479">Metal-binding</keyword>
<feature type="active site" description="Tele-UMP-histidine intermediate" evidence="4">
    <location>
        <position position="139"/>
    </location>
</feature>
<evidence type="ECO:0000256" key="1">
    <source>
        <dbReference type="ARBA" id="ARBA00022679"/>
    </source>
</evidence>
<keyword evidence="2" id="KW-0548">Nucleotidyltransferase</keyword>
<comment type="caution">
    <text evidence="7">The sequence shown here is derived from an EMBL/GenBank/DDBJ whole genome shotgun (WGS) entry which is preliminary data.</text>
</comment>
<dbReference type="PANTHER" id="PTHR42763">
    <property type="entry name" value="ADP-GLUCOSE PHOSPHORYLASE"/>
    <property type="match status" value="1"/>
</dbReference>
<dbReference type="InterPro" id="IPR053177">
    <property type="entry name" value="ADP-glucose_phosphorylase"/>
</dbReference>
<keyword evidence="1" id="KW-0808">Transferase</keyword>
<evidence type="ECO:0000256" key="5">
    <source>
        <dbReference type="PIRSR" id="PIRSR000808-3"/>
    </source>
</evidence>
<dbReference type="GO" id="GO:0006012">
    <property type="term" value="P:galactose metabolic process"/>
    <property type="evidence" value="ECO:0007669"/>
    <property type="project" value="InterPro"/>
</dbReference>
<feature type="binding site" evidence="5">
    <location>
        <position position="41"/>
    </location>
    <ligand>
        <name>Zn(2+)</name>
        <dbReference type="ChEBI" id="CHEBI:29105"/>
    </ligand>
</feature>
<keyword evidence="5" id="KW-0862">Zinc</keyword>
<evidence type="ECO:0000256" key="3">
    <source>
        <dbReference type="ARBA" id="ARBA00023277"/>
    </source>
</evidence>
<accession>A0A1F7GWU8</accession>
<dbReference type="InterPro" id="IPR001937">
    <property type="entry name" value="GalP_UDPtransf1"/>
</dbReference>
<gene>
    <name evidence="7" type="ORF">A3C25_04410</name>
</gene>
<dbReference type="InterPro" id="IPR036265">
    <property type="entry name" value="HIT-like_sf"/>
</dbReference>
<evidence type="ECO:0000256" key="2">
    <source>
        <dbReference type="ARBA" id="ARBA00022695"/>
    </source>
</evidence>